<dbReference type="Pfam" id="PF08639">
    <property type="entry name" value="Sld3_STD"/>
    <property type="match status" value="1"/>
</dbReference>
<feature type="compositionally biased region" description="Polar residues" evidence="1">
    <location>
        <begin position="797"/>
        <end position="807"/>
    </location>
</feature>
<name>A0A5M3YVA4_ASPTE</name>
<evidence type="ECO:0000256" key="1">
    <source>
        <dbReference type="SAM" id="MobiDB-lite"/>
    </source>
</evidence>
<evidence type="ECO:0000313" key="3">
    <source>
        <dbReference type="Proteomes" id="UP000452235"/>
    </source>
</evidence>
<reference evidence="2 3" key="1">
    <citation type="submission" date="2020-01" db="EMBL/GenBank/DDBJ databases">
        <title>Aspergillus terreus IFO 6365 whole genome shotgun sequence.</title>
        <authorList>
            <person name="Kanamasa S."/>
            <person name="Takahashi H."/>
        </authorList>
    </citation>
    <scope>NUCLEOTIDE SEQUENCE [LARGE SCALE GENOMIC DNA]</scope>
    <source>
        <strain evidence="2 3">IFO 6365</strain>
    </source>
</reference>
<dbReference type="VEuPathDB" id="FungiDB:ATEG_00254"/>
<feature type="compositionally biased region" description="Polar residues" evidence="1">
    <location>
        <begin position="1"/>
        <end position="14"/>
    </location>
</feature>
<feature type="compositionally biased region" description="Basic and acidic residues" evidence="1">
    <location>
        <begin position="685"/>
        <end position="695"/>
    </location>
</feature>
<dbReference type="AlphaFoldDB" id="A0A5M3YVA4"/>
<organism evidence="2 3">
    <name type="scientific">Aspergillus terreus</name>
    <dbReference type="NCBI Taxonomy" id="33178"/>
    <lineage>
        <taxon>Eukaryota</taxon>
        <taxon>Fungi</taxon>
        <taxon>Dikarya</taxon>
        <taxon>Ascomycota</taxon>
        <taxon>Pezizomycotina</taxon>
        <taxon>Eurotiomycetes</taxon>
        <taxon>Eurotiomycetidae</taxon>
        <taxon>Eurotiales</taxon>
        <taxon>Aspergillaceae</taxon>
        <taxon>Aspergillus</taxon>
        <taxon>Aspergillus subgen. Circumdati</taxon>
    </lineage>
</organism>
<evidence type="ECO:0000313" key="2">
    <source>
        <dbReference type="EMBL" id="GFF14202.1"/>
    </source>
</evidence>
<dbReference type="InterPro" id="IPR013948">
    <property type="entry name" value="DNA_replication_reg_Sld3_C"/>
</dbReference>
<feature type="region of interest" description="Disordered" evidence="1">
    <location>
        <begin position="685"/>
        <end position="729"/>
    </location>
</feature>
<dbReference type="PANTHER" id="PTHR28067:SF1">
    <property type="entry name" value="DNA REPLICATION REGULATOR SLD3"/>
    <property type="match status" value="1"/>
</dbReference>
<dbReference type="OrthoDB" id="15567at2759"/>
<keyword evidence="3" id="KW-1185">Reference proteome</keyword>
<feature type="region of interest" description="Disordered" evidence="1">
    <location>
        <begin position="782"/>
        <end position="898"/>
    </location>
</feature>
<feature type="region of interest" description="Disordered" evidence="1">
    <location>
        <begin position="1"/>
        <end position="26"/>
    </location>
</feature>
<sequence length="935" mass="101301">MASRGSLESISLNPLNIPRPQPKKRKTCHTAGDWANRPISIRAHAASLSDANVVLEPLTVVPRSRLPLTWIDCSPVLLPQIQPGGLFVADIPVLEADDLHGEPVALAVRLASDGGLYVVERVKKGVYALLRLAREIEEGDVFVAVKGWTPTSSAAQAPQRRGSPTGEADWWCMAQIDEPGAESQFTAKRAKFDVSVVFGMAGVPGGDDVRMTDVSPFDSTESRAVSEVPRLSMQPSSGSEGPVLPVLQDSQDLLPGAVEGAPVDNDPLQSPQETLDNLREQYLQALYVSKTSVAYFAKGPLARCRAAFQSPESESAKPSDLIDYYREAILTAKKMDLKYRESVPAALQDALLSVSDAESTARTKRKSKKKKLGKNGLYPEEDRFIRKWWRDRSLTDHGVPVETSREAELKKHVSDLRMRETQLQILLILETLALEATVTDEAKKSASHSEKPEDKPAKETKSKSKKTQELSVMLELHLDRLCIWHAVSFEDTAVPDPAKAYNNHHMTGKKVESDALRDFCTDVIIPFYASRLPDKCKSITRKLGVSAAISPFPKKSSRGEPGAAVERQPPQKQQRRSLHRVSTDEKSNAHSQRRSVPALNRSNTAPSHVETKRESMEPLLPILSASVRGGIQKAKRVENREVDLNAVARQHETKLKKVQMLAEQKKELDAAILALRKPNRELVARDIAQDADKRRTGGSGRKPKNPVRNPLGQGVQVAATPRGSRKKDAMVTGLPPVPASLSRSFTQPSASFFGGDGSPRMVVPGSASFSGTPRVDVGAVQETPTRRPGKPLGSFDDTGSASASFPSGNLFRVPRRPAPRPAEGTVAPSTPVSSRHIDAFSQPLPLGRPLASSSMVMETPPRPAAAPTSVPGGHSNQSAAVTSTPTATETATAVMGTPPVKKTATLQVPADSAAVPVTPEKSIYEQLGWDDELAL</sequence>
<feature type="region of interest" description="Disordered" evidence="1">
    <location>
        <begin position="441"/>
        <end position="468"/>
    </location>
</feature>
<feature type="compositionally biased region" description="Low complexity" evidence="1">
    <location>
        <begin position="879"/>
        <end position="893"/>
    </location>
</feature>
<gene>
    <name evidence="2" type="ORF">ATEIFO6365_0003025500</name>
</gene>
<protein>
    <submittedName>
        <fullName evidence="2">DNA replication regulator Sld3</fullName>
    </submittedName>
</protein>
<comment type="caution">
    <text evidence="2">The sequence shown here is derived from an EMBL/GenBank/DDBJ whole genome shotgun (WGS) entry which is preliminary data.</text>
</comment>
<dbReference type="GO" id="GO:0006270">
    <property type="term" value="P:DNA replication initiation"/>
    <property type="evidence" value="ECO:0007669"/>
    <property type="project" value="InterPro"/>
</dbReference>
<dbReference type="GO" id="GO:0031261">
    <property type="term" value="C:DNA replication preinitiation complex"/>
    <property type="evidence" value="ECO:0007669"/>
    <property type="project" value="TreeGrafter"/>
</dbReference>
<dbReference type="PANTHER" id="PTHR28067">
    <property type="entry name" value="DNA REPLICATION REGULATOR SLD3"/>
    <property type="match status" value="1"/>
</dbReference>
<dbReference type="Proteomes" id="UP000452235">
    <property type="component" value="Unassembled WGS sequence"/>
</dbReference>
<dbReference type="Gene3D" id="1.20.58.2130">
    <property type="match status" value="1"/>
</dbReference>
<accession>A0A5M3YVA4</accession>
<proteinExistence type="predicted"/>
<feature type="region of interest" description="Disordered" evidence="1">
    <location>
        <begin position="550"/>
        <end position="616"/>
    </location>
</feature>
<dbReference type="EMBL" id="BLJY01000003">
    <property type="protein sequence ID" value="GFF14202.1"/>
    <property type="molecule type" value="Genomic_DNA"/>
</dbReference>
<dbReference type="FunFam" id="1.20.58.2130:FF:000001">
    <property type="entry name" value="Uncharacterized protein"/>
    <property type="match status" value="1"/>
</dbReference>
<feature type="region of interest" description="Disordered" evidence="1">
    <location>
        <begin position="217"/>
        <end position="246"/>
    </location>
</feature>
<dbReference type="InterPro" id="IPR042511">
    <property type="entry name" value="Sld3"/>
</dbReference>